<evidence type="ECO:0000256" key="14">
    <source>
        <dbReference type="SAM" id="MobiDB-lite"/>
    </source>
</evidence>
<dbReference type="Gene3D" id="3.40.30.10">
    <property type="entry name" value="Glutaredoxin"/>
    <property type="match status" value="1"/>
</dbReference>
<dbReference type="AlphaFoldDB" id="A0A0N1GZS2"/>
<organism evidence="16 17">
    <name type="scientific">Cyphellophora attinorum</name>
    <dbReference type="NCBI Taxonomy" id="1664694"/>
    <lineage>
        <taxon>Eukaryota</taxon>
        <taxon>Fungi</taxon>
        <taxon>Dikarya</taxon>
        <taxon>Ascomycota</taxon>
        <taxon>Pezizomycotina</taxon>
        <taxon>Eurotiomycetes</taxon>
        <taxon>Chaetothyriomycetidae</taxon>
        <taxon>Chaetothyriales</taxon>
        <taxon>Cyphellophoraceae</taxon>
        <taxon>Cyphellophora</taxon>
    </lineage>
</organism>
<dbReference type="InterPro" id="IPR036249">
    <property type="entry name" value="Thioredoxin-like_sf"/>
</dbReference>
<evidence type="ECO:0000256" key="9">
    <source>
        <dbReference type="ARBA" id="ARBA00023284"/>
    </source>
</evidence>
<comment type="catalytic activity">
    <reaction evidence="12">
        <text>a hydroperoxide + [thioredoxin]-dithiol = an alcohol + [thioredoxin]-disulfide + H2O</text>
        <dbReference type="Rhea" id="RHEA:62620"/>
        <dbReference type="Rhea" id="RHEA-COMP:10698"/>
        <dbReference type="Rhea" id="RHEA-COMP:10700"/>
        <dbReference type="ChEBI" id="CHEBI:15377"/>
        <dbReference type="ChEBI" id="CHEBI:29950"/>
        <dbReference type="ChEBI" id="CHEBI:30879"/>
        <dbReference type="ChEBI" id="CHEBI:35924"/>
        <dbReference type="ChEBI" id="CHEBI:50058"/>
        <dbReference type="EC" id="1.11.1.24"/>
    </reaction>
</comment>
<keyword evidence="7" id="KW-1015">Disulfide bond</keyword>
<comment type="subunit">
    <text evidence="2">Monomer.</text>
</comment>
<dbReference type="CDD" id="cd03017">
    <property type="entry name" value="PRX_BCP"/>
    <property type="match status" value="1"/>
</dbReference>
<evidence type="ECO:0000313" key="17">
    <source>
        <dbReference type="Proteomes" id="UP000038010"/>
    </source>
</evidence>
<evidence type="ECO:0000256" key="10">
    <source>
        <dbReference type="ARBA" id="ARBA00032824"/>
    </source>
</evidence>
<dbReference type="GO" id="GO:0005634">
    <property type="term" value="C:nucleus"/>
    <property type="evidence" value="ECO:0007669"/>
    <property type="project" value="UniProtKB-SubCell"/>
</dbReference>
<dbReference type="GO" id="GO:0045454">
    <property type="term" value="P:cell redox homeostasis"/>
    <property type="evidence" value="ECO:0007669"/>
    <property type="project" value="TreeGrafter"/>
</dbReference>
<comment type="subcellular location">
    <subcellularLocation>
        <location evidence="1">Nucleus</location>
    </subcellularLocation>
</comment>
<evidence type="ECO:0000256" key="6">
    <source>
        <dbReference type="ARBA" id="ARBA00023002"/>
    </source>
</evidence>
<evidence type="ECO:0000256" key="8">
    <source>
        <dbReference type="ARBA" id="ARBA00023242"/>
    </source>
</evidence>
<evidence type="ECO:0000256" key="12">
    <source>
        <dbReference type="ARBA" id="ARBA00049091"/>
    </source>
</evidence>
<dbReference type="PANTHER" id="PTHR42801:SF23">
    <property type="entry name" value="PEROXIREDOXIN DOT5"/>
    <property type="match status" value="1"/>
</dbReference>
<dbReference type="OrthoDB" id="338622at2759"/>
<dbReference type="SUPFAM" id="SSF52833">
    <property type="entry name" value="Thioredoxin-like"/>
    <property type="match status" value="1"/>
</dbReference>
<dbReference type="PROSITE" id="PS51352">
    <property type="entry name" value="THIOREDOXIN_2"/>
    <property type="match status" value="1"/>
</dbReference>
<evidence type="ECO:0000256" key="3">
    <source>
        <dbReference type="ARBA" id="ARBA00013017"/>
    </source>
</evidence>
<evidence type="ECO:0000256" key="2">
    <source>
        <dbReference type="ARBA" id="ARBA00011245"/>
    </source>
</evidence>
<dbReference type="Pfam" id="PF00578">
    <property type="entry name" value="AhpC-TSA"/>
    <property type="match status" value="1"/>
</dbReference>
<dbReference type="Proteomes" id="UP000038010">
    <property type="component" value="Unassembled WGS sequence"/>
</dbReference>
<evidence type="ECO:0000313" key="16">
    <source>
        <dbReference type="EMBL" id="KPI36822.1"/>
    </source>
</evidence>
<keyword evidence="17" id="KW-1185">Reference proteome</keyword>
<evidence type="ECO:0000256" key="11">
    <source>
        <dbReference type="ARBA" id="ARBA00038489"/>
    </source>
</evidence>
<dbReference type="InterPro" id="IPR050924">
    <property type="entry name" value="Peroxiredoxin_BCP/PrxQ"/>
</dbReference>
<feature type="compositionally biased region" description="Basic and acidic residues" evidence="14">
    <location>
        <begin position="1"/>
        <end position="13"/>
    </location>
</feature>
<evidence type="ECO:0000256" key="7">
    <source>
        <dbReference type="ARBA" id="ARBA00023157"/>
    </source>
</evidence>
<evidence type="ECO:0000256" key="4">
    <source>
        <dbReference type="ARBA" id="ARBA00022559"/>
    </source>
</evidence>
<dbReference type="InterPro" id="IPR013766">
    <property type="entry name" value="Thioredoxin_domain"/>
</dbReference>
<dbReference type="GeneID" id="28732647"/>
<protein>
    <recommendedName>
        <fullName evidence="3">thioredoxin-dependent peroxiredoxin</fullName>
        <ecNumber evidence="3">1.11.1.24</ecNumber>
    </recommendedName>
    <alternativeName>
        <fullName evidence="13">Nuclear thiol peroxidase</fullName>
    </alternativeName>
    <alternativeName>
        <fullName evidence="10">Thioredoxin peroxidase</fullName>
    </alternativeName>
</protein>
<dbReference type="VEuPathDB" id="FungiDB:AB675_11881"/>
<reference evidence="16 17" key="1">
    <citation type="submission" date="2015-06" db="EMBL/GenBank/DDBJ databases">
        <title>Draft genome of the ant-associated black yeast Phialophora attae CBS 131958.</title>
        <authorList>
            <person name="Moreno L.F."/>
            <person name="Stielow B.J."/>
            <person name="de Hoog S."/>
            <person name="Vicente V.A."/>
            <person name="Weiss V.A."/>
            <person name="de Vries M."/>
            <person name="Cruz L.M."/>
            <person name="Souza E.M."/>
        </authorList>
    </citation>
    <scope>NUCLEOTIDE SEQUENCE [LARGE SCALE GENOMIC DNA]</scope>
    <source>
        <strain evidence="16 17">CBS 131958</strain>
    </source>
</reference>
<dbReference type="GO" id="GO:0005737">
    <property type="term" value="C:cytoplasm"/>
    <property type="evidence" value="ECO:0007669"/>
    <property type="project" value="TreeGrafter"/>
</dbReference>
<dbReference type="GO" id="GO:0008379">
    <property type="term" value="F:thioredoxin peroxidase activity"/>
    <property type="evidence" value="ECO:0007669"/>
    <property type="project" value="TreeGrafter"/>
</dbReference>
<dbReference type="FunFam" id="3.40.30.10:FF:000157">
    <property type="entry name" value="DOT5p Nuclear thiol peroxidase"/>
    <property type="match status" value="1"/>
</dbReference>
<evidence type="ECO:0000256" key="5">
    <source>
        <dbReference type="ARBA" id="ARBA00022862"/>
    </source>
</evidence>
<name>A0A0N1GZS2_9EURO</name>
<feature type="compositionally biased region" description="Polar residues" evidence="14">
    <location>
        <begin position="53"/>
        <end position="74"/>
    </location>
</feature>
<proteinExistence type="inferred from homology"/>
<comment type="caution">
    <text evidence="16">The sequence shown here is derived from an EMBL/GenBank/DDBJ whole genome shotgun (WGS) entry which is preliminary data.</text>
</comment>
<evidence type="ECO:0000256" key="13">
    <source>
        <dbReference type="ARBA" id="ARBA00077538"/>
    </source>
</evidence>
<feature type="domain" description="Thioredoxin" evidence="15">
    <location>
        <begin position="115"/>
        <end position="258"/>
    </location>
</feature>
<keyword evidence="9" id="KW-0676">Redox-active center</keyword>
<dbReference type="InterPro" id="IPR000866">
    <property type="entry name" value="AhpC/TSA"/>
</dbReference>
<comment type="similarity">
    <text evidence="11">Belongs to the peroxiredoxin family. BCP/PrxQ subfamily.</text>
</comment>
<keyword evidence="8" id="KW-0539">Nucleus</keyword>
<dbReference type="PANTHER" id="PTHR42801">
    <property type="entry name" value="THIOREDOXIN-DEPENDENT PEROXIDE REDUCTASE"/>
    <property type="match status" value="1"/>
</dbReference>
<dbReference type="STRING" id="1664694.A0A0N1GZS2"/>
<dbReference type="EC" id="1.11.1.24" evidence="3"/>
<keyword evidence="4" id="KW-0575">Peroxidase</keyword>
<sequence>MVELRKRPAREDPVAPPAKRSSSKTNAKQPSKVKQVVTKAKEAIAGPTKSEETTATDLPAANSQTGVVPETTGTAGEGVDAAPATTSTNAAAPAPATGRAAAATVKQLGSYSVGTKVDLNGFGGTVTTHDGKKVTLGELASGAEKGVVVFTYPKASTPGCTTQACLFRDNYKPIGDAGYAVYGLSTDSEKSNTNFVTKKELPYPLLCDPKASLTHAIGMKKPGSTTRGVVVLDKDGTVRVWQQAGPQATLDAVLGFLK</sequence>
<dbReference type="RefSeq" id="XP_017996785.1">
    <property type="nucleotide sequence ID" value="XM_018140766.1"/>
</dbReference>
<dbReference type="EMBL" id="LFJN01000028">
    <property type="protein sequence ID" value="KPI36822.1"/>
    <property type="molecule type" value="Genomic_DNA"/>
</dbReference>
<evidence type="ECO:0000256" key="1">
    <source>
        <dbReference type="ARBA" id="ARBA00004123"/>
    </source>
</evidence>
<accession>A0A0N1GZS2</accession>
<keyword evidence="6" id="KW-0560">Oxidoreductase</keyword>
<keyword evidence="5" id="KW-0049">Antioxidant</keyword>
<dbReference type="GO" id="GO:0034599">
    <property type="term" value="P:cellular response to oxidative stress"/>
    <property type="evidence" value="ECO:0007669"/>
    <property type="project" value="UniProtKB-ARBA"/>
</dbReference>
<evidence type="ECO:0000259" key="15">
    <source>
        <dbReference type="PROSITE" id="PS51352"/>
    </source>
</evidence>
<feature type="region of interest" description="Disordered" evidence="14">
    <location>
        <begin position="1"/>
        <end position="78"/>
    </location>
</feature>
<gene>
    <name evidence="16" type="ORF">AB675_11881</name>
</gene>